<sequence>MPALVKEISKAGLAGRILAERQLAELVGGSAARRYGLVNRAIKDGALLRIKRGTYVLAAHYRAEPVHPFAVAQSLLPGSYISFETALSYHGWIPESVFTTASVSPGRKTLEYTTEAFGSFVFHPLAIHQYRLLTSVDRVVLGKQTALVAQPLRALLDLMALRKQPWQGLDWLTSGMRIDEAQLFALKRTDFAALKPVYKHKAVNAFLNQLEDALLSGKATGRRSSRND</sequence>
<evidence type="ECO:0008006" key="3">
    <source>
        <dbReference type="Google" id="ProtNLM"/>
    </source>
</evidence>
<name>A0A371BIM4_9SPHN</name>
<dbReference type="EMBL" id="QRGP01000001">
    <property type="protein sequence ID" value="RDV07440.1"/>
    <property type="molecule type" value="Genomic_DNA"/>
</dbReference>
<organism evidence="1 2">
    <name type="scientific">Sphingorhabdus pulchriflava</name>
    <dbReference type="NCBI Taxonomy" id="2292257"/>
    <lineage>
        <taxon>Bacteria</taxon>
        <taxon>Pseudomonadati</taxon>
        <taxon>Pseudomonadota</taxon>
        <taxon>Alphaproteobacteria</taxon>
        <taxon>Sphingomonadales</taxon>
        <taxon>Sphingomonadaceae</taxon>
        <taxon>Sphingorhabdus</taxon>
    </lineage>
</organism>
<evidence type="ECO:0000313" key="1">
    <source>
        <dbReference type="EMBL" id="RDV07440.1"/>
    </source>
</evidence>
<reference evidence="2" key="1">
    <citation type="submission" date="2018-08" db="EMBL/GenBank/DDBJ databases">
        <authorList>
            <person name="Kim S.-J."/>
            <person name="Jung G.-Y."/>
        </authorList>
    </citation>
    <scope>NUCLEOTIDE SEQUENCE [LARGE SCALE GENOMIC DNA]</scope>
    <source>
        <strain evidence="2">GY_G</strain>
    </source>
</reference>
<keyword evidence="2" id="KW-1185">Reference proteome</keyword>
<accession>A0A371BIM4</accession>
<protein>
    <recommendedName>
        <fullName evidence="3">Transcriptional regulator, AbiEi antitoxin, Type IV TA system</fullName>
    </recommendedName>
</protein>
<dbReference type="RefSeq" id="WP_115548987.1">
    <property type="nucleotide sequence ID" value="NZ_QRGP01000001.1"/>
</dbReference>
<dbReference type="OrthoDB" id="8295691at2"/>
<proteinExistence type="predicted"/>
<evidence type="ECO:0000313" key="2">
    <source>
        <dbReference type="Proteomes" id="UP000263833"/>
    </source>
</evidence>
<comment type="caution">
    <text evidence="1">The sequence shown here is derived from an EMBL/GenBank/DDBJ whole genome shotgun (WGS) entry which is preliminary data.</text>
</comment>
<dbReference type="Proteomes" id="UP000263833">
    <property type="component" value="Unassembled WGS sequence"/>
</dbReference>
<dbReference type="AlphaFoldDB" id="A0A371BIM4"/>
<gene>
    <name evidence="1" type="ORF">DXH95_08875</name>
</gene>